<evidence type="ECO:0000256" key="3">
    <source>
        <dbReference type="ARBA" id="ARBA00022741"/>
    </source>
</evidence>
<feature type="domain" description="Helicase ATP-binding" evidence="13">
    <location>
        <begin position="25"/>
        <end position="193"/>
    </location>
</feature>
<dbReference type="InterPro" id="IPR004589">
    <property type="entry name" value="DNA_helicase_ATP-dep_RecQ"/>
</dbReference>
<dbReference type="PANTHER" id="PTHR13710">
    <property type="entry name" value="DNA HELICASE RECQ FAMILY MEMBER"/>
    <property type="match status" value="1"/>
</dbReference>
<evidence type="ECO:0000313" key="16">
    <source>
        <dbReference type="Proteomes" id="UP000719267"/>
    </source>
</evidence>
<evidence type="ECO:0000256" key="11">
    <source>
        <dbReference type="ARBA" id="ARBA00044535"/>
    </source>
</evidence>
<dbReference type="GO" id="GO:0003678">
    <property type="term" value="F:DNA helicase activity"/>
    <property type="evidence" value="ECO:0007669"/>
    <property type="project" value="UniProtKB-EC"/>
</dbReference>
<dbReference type="EC" id="5.6.2.4" evidence="10"/>
<evidence type="ECO:0000256" key="2">
    <source>
        <dbReference type="ARBA" id="ARBA00022723"/>
    </source>
</evidence>
<dbReference type="Proteomes" id="UP000719267">
    <property type="component" value="Unassembled WGS sequence"/>
</dbReference>
<name>A0ABS6W4J2_9FLAO</name>
<gene>
    <name evidence="15" type="ORF">KW502_13450</name>
</gene>
<dbReference type="InterPro" id="IPR001650">
    <property type="entry name" value="Helicase_C-like"/>
</dbReference>
<dbReference type="Pfam" id="PF00271">
    <property type="entry name" value="Helicase_C"/>
    <property type="match status" value="1"/>
</dbReference>
<evidence type="ECO:0000256" key="8">
    <source>
        <dbReference type="ARBA" id="ARBA00023235"/>
    </source>
</evidence>
<dbReference type="Pfam" id="PF16124">
    <property type="entry name" value="RecQ_Zn_bind"/>
    <property type="match status" value="1"/>
</dbReference>
<evidence type="ECO:0000259" key="14">
    <source>
        <dbReference type="PROSITE" id="PS51194"/>
    </source>
</evidence>
<evidence type="ECO:0000256" key="9">
    <source>
        <dbReference type="ARBA" id="ARBA00034617"/>
    </source>
</evidence>
<reference evidence="15 16" key="1">
    <citation type="submission" date="2021-07" db="EMBL/GenBank/DDBJ databases">
        <title>Mesonia aestuariivivens sp. nov., isolated from a tidal flat.</title>
        <authorList>
            <person name="Kim Y.-O."/>
            <person name="Yoon J.-H."/>
        </authorList>
    </citation>
    <scope>NUCLEOTIDE SEQUENCE [LARGE SCALE GENOMIC DNA]</scope>
    <source>
        <strain evidence="15 16">JHPTF-M18</strain>
    </source>
</reference>
<keyword evidence="3" id="KW-0547">Nucleotide-binding</keyword>
<dbReference type="NCBIfam" id="TIGR00614">
    <property type="entry name" value="recQ_fam"/>
    <property type="match status" value="1"/>
</dbReference>
<keyword evidence="16" id="KW-1185">Reference proteome</keyword>
<evidence type="ECO:0000256" key="12">
    <source>
        <dbReference type="ARBA" id="ARBA00044550"/>
    </source>
</evidence>
<evidence type="ECO:0000256" key="5">
    <source>
        <dbReference type="ARBA" id="ARBA00022806"/>
    </source>
</evidence>
<keyword evidence="6" id="KW-0067">ATP-binding</keyword>
<sequence length="631" mass="72912">MNKKEDILYQYWGYSKFRPSQEEVINHILNNKDVIALMPTGGGKSLCFQVPALLKKGICIVISPLLALMQDQVNNLMQRGIPALMLQGGISYDELDKTLDNCIYGKYKFLYLSPERLSQELVQERIKLMNVSYLVVDEAHCISEWGHDFRPAYQNIVDFKNLHPQIKTIALTATATQKVVSDMVNYLEIPEAKIVKQSFKRHNLSLISEKFEDKNHKLFQFLSNNPGSSIIYVRNRNATEEISEFLSTRNIAASPFHGGLQTATKNKLLKNWLDEKVSVMVATSAFGMGIDKANVRNVIHYHLPESLESFFQEIGRGGRDGKPAKAYLIYNDADILRLKTQFLSIIPKVEDVKLIYKKLNAFFSIAYGEGKEELYNFNFLNFCKTYQLSSGKTYQVLQLLDRTSIFSLKKEYKQKIEIVFKVSAKQVDQLTQLQPKFHHFVQILTRNYSGIFEQFISLDFKELQYKTGFNPQEIKTVLNELDHLEVINLRIIDQDTSIFFLQPREDQITISPLIPYIKQQYTNKETKINAVLAYLENNKDCKMVQLLTYFGEIDVKPCGQCSVCLQKNKNNNINKRQIALEILKYLTNHAMSSREIVQVVKYDEEIVISILQQLLEFNKITLTPDKKYKLK</sequence>
<evidence type="ECO:0000256" key="7">
    <source>
        <dbReference type="ARBA" id="ARBA00023125"/>
    </source>
</evidence>
<dbReference type="InterPro" id="IPR014001">
    <property type="entry name" value="Helicase_ATP-bd"/>
</dbReference>
<dbReference type="CDD" id="cd17920">
    <property type="entry name" value="DEXHc_RecQ"/>
    <property type="match status" value="1"/>
</dbReference>
<evidence type="ECO:0000259" key="13">
    <source>
        <dbReference type="PROSITE" id="PS51192"/>
    </source>
</evidence>
<evidence type="ECO:0000313" key="15">
    <source>
        <dbReference type="EMBL" id="MBW2962797.1"/>
    </source>
</evidence>
<keyword evidence="8" id="KW-0413">Isomerase</keyword>
<dbReference type="GO" id="GO:0016787">
    <property type="term" value="F:hydrolase activity"/>
    <property type="evidence" value="ECO:0007669"/>
    <property type="project" value="UniProtKB-KW"/>
</dbReference>
<dbReference type="SMART" id="SM00490">
    <property type="entry name" value="HELICc"/>
    <property type="match status" value="1"/>
</dbReference>
<dbReference type="EMBL" id="JAHWDF010000017">
    <property type="protein sequence ID" value="MBW2962797.1"/>
    <property type="molecule type" value="Genomic_DNA"/>
</dbReference>
<evidence type="ECO:0000256" key="10">
    <source>
        <dbReference type="ARBA" id="ARBA00034808"/>
    </source>
</evidence>
<feature type="domain" description="Helicase C-terminal" evidence="14">
    <location>
        <begin position="217"/>
        <end position="360"/>
    </location>
</feature>
<accession>A0ABS6W4J2</accession>
<dbReference type="PROSITE" id="PS51194">
    <property type="entry name" value="HELICASE_CTER"/>
    <property type="match status" value="1"/>
</dbReference>
<keyword evidence="7" id="KW-0238">DNA-binding</keyword>
<dbReference type="InterPro" id="IPR032284">
    <property type="entry name" value="RecQ_Zn-bd"/>
</dbReference>
<comment type="caution">
    <text evidence="15">The sequence shown here is derived from an EMBL/GenBank/DDBJ whole genome shotgun (WGS) entry which is preliminary data.</text>
</comment>
<organism evidence="15 16">
    <name type="scientific">Mesonia aestuariivivens</name>
    <dbReference type="NCBI Taxonomy" id="2796128"/>
    <lineage>
        <taxon>Bacteria</taxon>
        <taxon>Pseudomonadati</taxon>
        <taxon>Bacteroidota</taxon>
        <taxon>Flavobacteriia</taxon>
        <taxon>Flavobacteriales</taxon>
        <taxon>Flavobacteriaceae</taxon>
        <taxon>Mesonia</taxon>
    </lineage>
</organism>
<dbReference type="PROSITE" id="PS00690">
    <property type="entry name" value="DEAH_ATP_HELICASE"/>
    <property type="match status" value="1"/>
</dbReference>
<comment type="similarity">
    <text evidence="1">Belongs to the helicase family. RecQ subfamily.</text>
</comment>
<dbReference type="SMART" id="SM00487">
    <property type="entry name" value="DEXDc"/>
    <property type="match status" value="1"/>
</dbReference>
<dbReference type="PROSITE" id="PS51192">
    <property type="entry name" value="HELICASE_ATP_BIND_1"/>
    <property type="match status" value="1"/>
</dbReference>
<keyword evidence="5 15" id="KW-0347">Helicase</keyword>
<protein>
    <recommendedName>
        <fullName evidence="11">ATP-dependent DNA helicase RecQ</fullName>
        <ecNumber evidence="10">5.6.2.4</ecNumber>
    </recommendedName>
    <alternativeName>
        <fullName evidence="12">DNA 3'-5' helicase RecQ</fullName>
    </alternativeName>
</protein>
<dbReference type="InterPro" id="IPR011545">
    <property type="entry name" value="DEAD/DEAH_box_helicase_dom"/>
</dbReference>
<keyword evidence="4 15" id="KW-0378">Hydrolase</keyword>
<dbReference type="Pfam" id="PF00270">
    <property type="entry name" value="DEAD"/>
    <property type="match status" value="1"/>
</dbReference>
<keyword evidence="2" id="KW-0479">Metal-binding</keyword>
<comment type="catalytic activity">
    <reaction evidence="9">
        <text>Couples ATP hydrolysis with the unwinding of duplex DNA by translocating in the 3'-5' direction.</text>
        <dbReference type="EC" id="5.6.2.4"/>
    </reaction>
</comment>
<evidence type="ECO:0000256" key="1">
    <source>
        <dbReference type="ARBA" id="ARBA00005446"/>
    </source>
</evidence>
<dbReference type="PANTHER" id="PTHR13710:SF105">
    <property type="entry name" value="ATP-DEPENDENT DNA HELICASE Q1"/>
    <property type="match status" value="1"/>
</dbReference>
<evidence type="ECO:0000256" key="6">
    <source>
        <dbReference type="ARBA" id="ARBA00022840"/>
    </source>
</evidence>
<dbReference type="InterPro" id="IPR002464">
    <property type="entry name" value="DNA/RNA_helicase_DEAH_CS"/>
</dbReference>
<proteinExistence type="inferred from homology"/>
<evidence type="ECO:0000256" key="4">
    <source>
        <dbReference type="ARBA" id="ARBA00022801"/>
    </source>
</evidence>